<dbReference type="PANTHER" id="PTHR45626:SF52">
    <property type="entry name" value="SINGLE-STRANDED DNA-DEPENDENT ATPASE (EUROFUNG)"/>
    <property type="match status" value="1"/>
</dbReference>
<dbReference type="Proteomes" id="UP000717328">
    <property type="component" value="Unassembled WGS sequence"/>
</dbReference>
<gene>
    <name evidence="5" type="ORF">H0H81_003855</name>
</gene>
<protein>
    <recommendedName>
        <fullName evidence="4">Helicase ATP-binding domain-containing protein</fullName>
    </recommendedName>
</protein>
<dbReference type="Gene3D" id="3.40.50.10810">
    <property type="entry name" value="Tandem AAA-ATPase domain"/>
    <property type="match status" value="1"/>
</dbReference>
<evidence type="ECO:0000256" key="2">
    <source>
        <dbReference type="ARBA" id="ARBA00022801"/>
    </source>
</evidence>
<reference evidence="5" key="1">
    <citation type="submission" date="2021-02" db="EMBL/GenBank/DDBJ databases">
        <authorList>
            <person name="Nieuwenhuis M."/>
            <person name="Van De Peppel L.J.J."/>
        </authorList>
    </citation>
    <scope>NUCLEOTIDE SEQUENCE</scope>
    <source>
        <strain evidence="5">D49</strain>
    </source>
</reference>
<dbReference type="InterPro" id="IPR050628">
    <property type="entry name" value="SNF2_RAD54_helicase_TF"/>
</dbReference>
<dbReference type="PROSITE" id="PS51192">
    <property type="entry name" value="HELICASE_ATP_BIND_1"/>
    <property type="match status" value="1"/>
</dbReference>
<keyword evidence="2" id="KW-0378">Hydrolase</keyword>
<organism evidence="5 6">
    <name type="scientific">Sphagnurus paluster</name>
    <dbReference type="NCBI Taxonomy" id="117069"/>
    <lineage>
        <taxon>Eukaryota</taxon>
        <taxon>Fungi</taxon>
        <taxon>Dikarya</taxon>
        <taxon>Basidiomycota</taxon>
        <taxon>Agaricomycotina</taxon>
        <taxon>Agaricomycetes</taxon>
        <taxon>Agaricomycetidae</taxon>
        <taxon>Agaricales</taxon>
        <taxon>Tricholomatineae</taxon>
        <taxon>Lyophyllaceae</taxon>
        <taxon>Sphagnurus</taxon>
    </lineage>
</organism>
<reference evidence="5" key="2">
    <citation type="submission" date="2021-10" db="EMBL/GenBank/DDBJ databases">
        <title>Phylogenomics reveals ancestral predisposition of the termite-cultivated fungus Termitomyces towards a domesticated lifestyle.</title>
        <authorList>
            <person name="Auxier B."/>
            <person name="Grum-Grzhimaylo A."/>
            <person name="Cardenas M.E."/>
            <person name="Lodge J.D."/>
            <person name="Laessoe T."/>
            <person name="Pedersen O."/>
            <person name="Smith M.E."/>
            <person name="Kuyper T.W."/>
            <person name="Franco-Molano E.A."/>
            <person name="Baroni T.J."/>
            <person name="Aanen D.K."/>
        </authorList>
    </citation>
    <scope>NUCLEOTIDE SEQUENCE</scope>
    <source>
        <strain evidence="5">D49</strain>
    </source>
</reference>
<dbReference type="InterPro" id="IPR027417">
    <property type="entry name" value="P-loop_NTPase"/>
</dbReference>
<comment type="caution">
    <text evidence="5">The sequence shown here is derived from an EMBL/GenBank/DDBJ whole genome shotgun (WGS) entry which is preliminary data.</text>
</comment>
<evidence type="ECO:0000256" key="1">
    <source>
        <dbReference type="ARBA" id="ARBA00022741"/>
    </source>
</evidence>
<dbReference type="AlphaFoldDB" id="A0A9P7GJ40"/>
<dbReference type="InterPro" id="IPR038718">
    <property type="entry name" value="SNF2-like_sf"/>
</dbReference>
<dbReference type="GO" id="GO:0006281">
    <property type="term" value="P:DNA repair"/>
    <property type="evidence" value="ECO:0007669"/>
    <property type="project" value="TreeGrafter"/>
</dbReference>
<dbReference type="GO" id="GO:0005524">
    <property type="term" value="F:ATP binding"/>
    <property type="evidence" value="ECO:0007669"/>
    <property type="project" value="UniProtKB-KW"/>
</dbReference>
<dbReference type="InterPro" id="IPR000330">
    <property type="entry name" value="SNF2_N"/>
</dbReference>
<dbReference type="GO" id="GO:0005634">
    <property type="term" value="C:nucleus"/>
    <property type="evidence" value="ECO:0007669"/>
    <property type="project" value="TreeGrafter"/>
</dbReference>
<sequence>MNFSPQASKRVCPGMLIANDVGLGKTFQAAALIAFLCELVTRHDLAPTLESPATNMYLPPIIKSRPYLDGNLKLPDGAHLIVVPGTLIEQWYNELRIVFKPRHEVAKSKKSDIGDFWAASGPFYKSKQKALLKDFARLYLSFGTIPRDTMPWTHPNKRHDYDTNVKKTLYGQQYLTVTIDEAQAFRNVGMKHSSALVILESAMLRIIMTATLLQTSTKDLAAMGRLIGIPHFLSEDALHEERADTTAIRKAKGFEVDDGEGEELRQVQSEMALHMQKKFQGRIISRKSSSKDWKGEALITLPGYDDVLLVVNPTAREMEIIPNTLTIQRNRAYSRLCDYSSSTN</sequence>
<proteinExistence type="predicted"/>
<dbReference type="EMBL" id="JABCKI010001003">
    <property type="protein sequence ID" value="KAG5649443.1"/>
    <property type="molecule type" value="Genomic_DNA"/>
</dbReference>
<evidence type="ECO:0000313" key="5">
    <source>
        <dbReference type="EMBL" id="KAG5649443.1"/>
    </source>
</evidence>
<keyword evidence="1" id="KW-0547">Nucleotide-binding</keyword>
<dbReference type="InterPro" id="IPR014001">
    <property type="entry name" value="Helicase_ATP-bd"/>
</dbReference>
<dbReference type="PANTHER" id="PTHR45626">
    <property type="entry name" value="TRANSCRIPTION TERMINATION FACTOR 2-RELATED"/>
    <property type="match status" value="1"/>
</dbReference>
<evidence type="ECO:0000256" key="3">
    <source>
        <dbReference type="ARBA" id="ARBA00022840"/>
    </source>
</evidence>
<dbReference type="Pfam" id="PF00176">
    <property type="entry name" value="SNF2-rel_dom"/>
    <property type="match status" value="1"/>
</dbReference>
<dbReference type="GO" id="GO:0008094">
    <property type="term" value="F:ATP-dependent activity, acting on DNA"/>
    <property type="evidence" value="ECO:0007669"/>
    <property type="project" value="TreeGrafter"/>
</dbReference>
<dbReference type="GO" id="GO:0016787">
    <property type="term" value="F:hydrolase activity"/>
    <property type="evidence" value="ECO:0007669"/>
    <property type="project" value="UniProtKB-KW"/>
</dbReference>
<evidence type="ECO:0000259" key="4">
    <source>
        <dbReference type="PROSITE" id="PS51192"/>
    </source>
</evidence>
<dbReference type="SUPFAM" id="SSF52540">
    <property type="entry name" value="P-loop containing nucleoside triphosphate hydrolases"/>
    <property type="match status" value="1"/>
</dbReference>
<feature type="domain" description="Helicase ATP-binding" evidence="4">
    <location>
        <begin position="6"/>
        <end position="230"/>
    </location>
</feature>
<dbReference type="OrthoDB" id="3270319at2759"/>
<name>A0A9P7GJ40_9AGAR</name>
<keyword evidence="6" id="KW-1185">Reference proteome</keyword>
<evidence type="ECO:0000313" key="6">
    <source>
        <dbReference type="Proteomes" id="UP000717328"/>
    </source>
</evidence>
<accession>A0A9P7GJ40</accession>
<keyword evidence="3" id="KW-0067">ATP-binding</keyword>